<evidence type="ECO:0000259" key="1">
    <source>
        <dbReference type="Pfam" id="PF24626"/>
    </source>
</evidence>
<evidence type="ECO:0000313" key="3">
    <source>
        <dbReference type="Proteomes" id="UP001151760"/>
    </source>
</evidence>
<gene>
    <name evidence="2" type="ORF">Tco_1033018</name>
</gene>
<dbReference type="InterPro" id="IPR056924">
    <property type="entry name" value="SH3_Tf2-1"/>
</dbReference>
<dbReference type="Pfam" id="PF24626">
    <property type="entry name" value="SH3_Tf2-1"/>
    <property type="match status" value="1"/>
</dbReference>
<dbReference type="EMBL" id="BQNB010018378">
    <property type="protein sequence ID" value="GJT73732.1"/>
    <property type="molecule type" value="Genomic_DNA"/>
</dbReference>
<feature type="domain" description="Tf2-1-like SH3-like" evidence="1">
    <location>
        <begin position="155"/>
        <end position="219"/>
    </location>
</feature>
<comment type="caution">
    <text evidence="2">The sequence shown here is derived from an EMBL/GenBank/DDBJ whole genome shotgun (WGS) entry which is preliminary data.</text>
</comment>
<dbReference type="PANTHER" id="PTHR46148">
    <property type="entry name" value="CHROMO DOMAIN-CONTAINING PROTEIN"/>
    <property type="match status" value="1"/>
</dbReference>
<sequence length="221" mass="25428">MTPENKEHFLSEKEAIFLLLTGIGDDIYSTVDSCKTANEMWIAIKRLQHGESLNVQDVKTNLFWEFGKFTSHDGESMESYYSHTIEDFMVESYRSPVLLGTKVGDVHFPRLGIIMTTHLKKINDSANSTNAFKMQRTGRASMRNIRRAFRISSWDPVYVKSITFVKGCHRFGKRGKLNPRYIGSFKILERIGPVAYKLELPEELNNVHSTFHISKQKKCLS</sequence>
<dbReference type="Proteomes" id="UP001151760">
    <property type="component" value="Unassembled WGS sequence"/>
</dbReference>
<organism evidence="2 3">
    <name type="scientific">Tanacetum coccineum</name>
    <dbReference type="NCBI Taxonomy" id="301880"/>
    <lineage>
        <taxon>Eukaryota</taxon>
        <taxon>Viridiplantae</taxon>
        <taxon>Streptophyta</taxon>
        <taxon>Embryophyta</taxon>
        <taxon>Tracheophyta</taxon>
        <taxon>Spermatophyta</taxon>
        <taxon>Magnoliopsida</taxon>
        <taxon>eudicotyledons</taxon>
        <taxon>Gunneridae</taxon>
        <taxon>Pentapetalae</taxon>
        <taxon>asterids</taxon>
        <taxon>campanulids</taxon>
        <taxon>Asterales</taxon>
        <taxon>Asteraceae</taxon>
        <taxon>Asteroideae</taxon>
        <taxon>Anthemideae</taxon>
        <taxon>Anthemidinae</taxon>
        <taxon>Tanacetum</taxon>
    </lineage>
</organism>
<reference evidence="2" key="1">
    <citation type="journal article" date="2022" name="Int. J. Mol. Sci.">
        <title>Draft Genome of Tanacetum Coccineum: Genomic Comparison of Closely Related Tanacetum-Family Plants.</title>
        <authorList>
            <person name="Yamashiro T."/>
            <person name="Shiraishi A."/>
            <person name="Nakayama K."/>
            <person name="Satake H."/>
        </authorList>
    </citation>
    <scope>NUCLEOTIDE SEQUENCE</scope>
</reference>
<reference evidence="2" key="2">
    <citation type="submission" date="2022-01" db="EMBL/GenBank/DDBJ databases">
        <authorList>
            <person name="Yamashiro T."/>
            <person name="Shiraishi A."/>
            <person name="Satake H."/>
            <person name="Nakayama K."/>
        </authorList>
    </citation>
    <scope>NUCLEOTIDE SEQUENCE</scope>
</reference>
<evidence type="ECO:0000313" key="2">
    <source>
        <dbReference type="EMBL" id="GJT73732.1"/>
    </source>
</evidence>
<accession>A0ABQ5GFR9</accession>
<dbReference type="PANTHER" id="PTHR46148:SF57">
    <property type="entry name" value="OS12G0499874 PROTEIN"/>
    <property type="match status" value="1"/>
</dbReference>
<name>A0ABQ5GFR9_9ASTR</name>
<protein>
    <recommendedName>
        <fullName evidence="1">Tf2-1-like SH3-like domain-containing protein</fullName>
    </recommendedName>
</protein>
<keyword evidence="3" id="KW-1185">Reference proteome</keyword>
<proteinExistence type="predicted"/>